<dbReference type="OrthoDB" id="1278144at2759"/>
<organism evidence="4 5">
    <name type="scientific">Capsicum baccatum</name>
    <name type="common">Peruvian pepper</name>
    <dbReference type="NCBI Taxonomy" id="33114"/>
    <lineage>
        <taxon>Eukaryota</taxon>
        <taxon>Viridiplantae</taxon>
        <taxon>Streptophyta</taxon>
        <taxon>Embryophyta</taxon>
        <taxon>Tracheophyta</taxon>
        <taxon>Spermatophyta</taxon>
        <taxon>Magnoliopsida</taxon>
        <taxon>eudicotyledons</taxon>
        <taxon>Gunneridae</taxon>
        <taxon>Pentapetalae</taxon>
        <taxon>asterids</taxon>
        <taxon>lamiids</taxon>
        <taxon>Solanales</taxon>
        <taxon>Solanaceae</taxon>
        <taxon>Solanoideae</taxon>
        <taxon>Capsiceae</taxon>
        <taxon>Capsicum</taxon>
    </lineage>
</organism>
<evidence type="ECO:0000313" key="4">
    <source>
        <dbReference type="EMBL" id="PHT45379.1"/>
    </source>
</evidence>
<keyword evidence="5" id="KW-1185">Reference proteome</keyword>
<evidence type="ECO:0000256" key="2">
    <source>
        <dbReference type="SAM" id="MobiDB-lite"/>
    </source>
</evidence>
<dbReference type="GO" id="GO:0008270">
    <property type="term" value="F:zinc ion binding"/>
    <property type="evidence" value="ECO:0007669"/>
    <property type="project" value="UniProtKB-KW"/>
</dbReference>
<feature type="region of interest" description="Disordered" evidence="2">
    <location>
        <begin position="104"/>
        <end position="124"/>
    </location>
</feature>
<reference evidence="4 5" key="1">
    <citation type="journal article" date="2017" name="Genome Biol.">
        <title>New reference genome sequences of hot pepper reveal the massive evolution of plant disease-resistance genes by retroduplication.</title>
        <authorList>
            <person name="Kim S."/>
            <person name="Park J."/>
            <person name="Yeom S.I."/>
            <person name="Kim Y.M."/>
            <person name="Seo E."/>
            <person name="Kim K.T."/>
            <person name="Kim M.S."/>
            <person name="Lee J.M."/>
            <person name="Cheong K."/>
            <person name="Shin H.S."/>
            <person name="Kim S.B."/>
            <person name="Han K."/>
            <person name="Lee J."/>
            <person name="Park M."/>
            <person name="Lee H.A."/>
            <person name="Lee H.Y."/>
            <person name="Lee Y."/>
            <person name="Oh S."/>
            <person name="Lee J.H."/>
            <person name="Choi E."/>
            <person name="Choi E."/>
            <person name="Lee S.E."/>
            <person name="Jeon J."/>
            <person name="Kim H."/>
            <person name="Choi G."/>
            <person name="Song H."/>
            <person name="Lee J."/>
            <person name="Lee S.C."/>
            <person name="Kwon J.K."/>
            <person name="Lee H.Y."/>
            <person name="Koo N."/>
            <person name="Hong Y."/>
            <person name="Kim R.W."/>
            <person name="Kang W.H."/>
            <person name="Huh J.H."/>
            <person name="Kang B.C."/>
            <person name="Yang T.J."/>
            <person name="Lee Y.H."/>
            <person name="Bennetzen J.L."/>
            <person name="Choi D."/>
        </authorList>
    </citation>
    <scope>NUCLEOTIDE SEQUENCE [LARGE SCALE GENOMIC DNA]</scope>
    <source>
        <strain evidence="5">cv. PBC81</strain>
    </source>
</reference>
<keyword evidence="1" id="KW-0479">Metal-binding</keyword>
<dbReference type="PROSITE" id="PS50103">
    <property type="entry name" value="ZF_C3H1"/>
    <property type="match status" value="1"/>
</dbReference>
<proteinExistence type="predicted"/>
<keyword evidence="1" id="KW-0862">Zinc</keyword>
<dbReference type="PANTHER" id="PTHR46238:SF8">
    <property type="entry name" value="ENDONUCLEASE_EXONUCLEASE_PHOSPHATASE DOMAIN-CONTAINING PROTEIN"/>
    <property type="match status" value="1"/>
</dbReference>
<dbReference type="STRING" id="33114.A0A2G2WJM9"/>
<reference evidence="5" key="2">
    <citation type="journal article" date="2017" name="J. Anim. Genet.">
        <title>Multiple reference genome sequences of hot pepper reveal the massive evolution of plant disease resistance genes by retroduplication.</title>
        <authorList>
            <person name="Kim S."/>
            <person name="Park J."/>
            <person name="Yeom S.-I."/>
            <person name="Kim Y.-M."/>
            <person name="Seo E."/>
            <person name="Kim K.-T."/>
            <person name="Kim M.-S."/>
            <person name="Lee J.M."/>
            <person name="Cheong K."/>
            <person name="Shin H.-S."/>
            <person name="Kim S.-B."/>
            <person name="Han K."/>
            <person name="Lee J."/>
            <person name="Park M."/>
            <person name="Lee H.-A."/>
            <person name="Lee H.-Y."/>
            <person name="Lee Y."/>
            <person name="Oh S."/>
            <person name="Lee J.H."/>
            <person name="Choi E."/>
            <person name="Choi E."/>
            <person name="Lee S.E."/>
            <person name="Jeon J."/>
            <person name="Kim H."/>
            <person name="Choi G."/>
            <person name="Song H."/>
            <person name="Lee J."/>
            <person name="Lee S.-C."/>
            <person name="Kwon J.-K."/>
            <person name="Lee H.-Y."/>
            <person name="Koo N."/>
            <person name="Hong Y."/>
            <person name="Kim R.W."/>
            <person name="Kang W.-H."/>
            <person name="Huh J.H."/>
            <person name="Kang B.-C."/>
            <person name="Yang T.-J."/>
            <person name="Lee Y.-H."/>
            <person name="Bennetzen J.L."/>
            <person name="Choi D."/>
        </authorList>
    </citation>
    <scope>NUCLEOTIDE SEQUENCE [LARGE SCALE GENOMIC DNA]</scope>
    <source>
        <strain evidence="5">cv. PBC81</strain>
    </source>
</reference>
<dbReference type="AlphaFoldDB" id="A0A2G2WJM9"/>
<dbReference type="PANTHER" id="PTHR46238">
    <property type="entry name" value="REVERSE TRANSCRIPTASE DOMAIN-CONTAINING PROTEIN"/>
    <property type="match status" value="1"/>
</dbReference>
<evidence type="ECO:0000256" key="1">
    <source>
        <dbReference type="PROSITE-ProRule" id="PRU00723"/>
    </source>
</evidence>
<feature type="domain" description="C3H1-type" evidence="3">
    <location>
        <begin position="1"/>
        <end position="19"/>
    </location>
</feature>
<name>A0A2G2WJM9_CAPBA</name>
<feature type="zinc finger region" description="C3H1-type" evidence="1">
    <location>
        <begin position="1"/>
        <end position="19"/>
    </location>
</feature>
<accession>A0A2G2WJM9</accession>
<feature type="compositionally biased region" description="Basic and acidic residues" evidence="2">
    <location>
        <begin position="111"/>
        <end position="121"/>
    </location>
</feature>
<sequence>MKTGQCKYRITCKFHHPLRAGVQGPSVAASFPFLTGEPFPLPAVVPLTTTYPALQSPFVHSTKQYGMVVGNWTIVRPTLLSESMRWLLVVFHWSRIDGLSVNLDGSSSQKKGGEEDERVRGDISSPAGGVDVEWVTEMRILRWMCGLTRGDRVRNEIIQKKVGVASVEDKMWEGRLRWFGHVMKRGADAPIYRYERLALDGFRRGRGKPKKYWRDVIRHDMEQLQLTEDMTLDRKEIAVLDKRLMGQQLLAKEKVPQLEKGKDPATDVGTCTPAGNGW</sequence>
<evidence type="ECO:0000259" key="3">
    <source>
        <dbReference type="PROSITE" id="PS50103"/>
    </source>
</evidence>
<protein>
    <recommendedName>
        <fullName evidence="3">C3H1-type domain-containing protein</fullName>
    </recommendedName>
</protein>
<dbReference type="InterPro" id="IPR000571">
    <property type="entry name" value="Znf_CCCH"/>
</dbReference>
<gene>
    <name evidence="4" type="ORF">CQW23_14537</name>
</gene>
<dbReference type="Proteomes" id="UP000224567">
    <property type="component" value="Unassembled WGS sequence"/>
</dbReference>
<evidence type="ECO:0000313" key="5">
    <source>
        <dbReference type="Proteomes" id="UP000224567"/>
    </source>
</evidence>
<feature type="region of interest" description="Disordered" evidence="2">
    <location>
        <begin position="257"/>
        <end position="278"/>
    </location>
</feature>
<comment type="caution">
    <text evidence="4">The sequence shown here is derived from an EMBL/GenBank/DDBJ whole genome shotgun (WGS) entry which is preliminary data.</text>
</comment>
<dbReference type="EMBL" id="MLFT02000006">
    <property type="protein sequence ID" value="PHT45379.1"/>
    <property type="molecule type" value="Genomic_DNA"/>
</dbReference>
<keyword evidence="1" id="KW-0863">Zinc-finger</keyword>